<proteinExistence type="inferred from homology"/>
<evidence type="ECO:0000256" key="11">
    <source>
        <dbReference type="ARBA" id="ARBA00047365"/>
    </source>
</evidence>
<dbReference type="PANTHER" id="PTHR30352:SF2">
    <property type="entry name" value="ANAEROBIC RIBONUCLEOSIDE-TRIPHOSPHATE REDUCTASE-ACTIVATING PROTEIN"/>
    <property type="match status" value="1"/>
</dbReference>
<dbReference type="InterPro" id="IPR001989">
    <property type="entry name" value="Radical_activat_CS"/>
</dbReference>
<evidence type="ECO:0000256" key="6">
    <source>
        <dbReference type="ARBA" id="ARBA00022691"/>
    </source>
</evidence>
<keyword evidence="14" id="KW-1185">Reference proteome</keyword>
<organism evidence="13 14">
    <name type="scientific">Fusobacterium hwasookii ChDC F128</name>
    <dbReference type="NCBI Taxonomy" id="1216362"/>
    <lineage>
        <taxon>Bacteria</taxon>
        <taxon>Fusobacteriati</taxon>
        <taxon>Fusobacteriota</taxon>
        <taxon>Fusobacteriia</taxon>
        <taxon>Fusobacteriales</taxon>
        <taxon>Fusobacteriaceae</taxon>
        <taxon>Fusobacterium</taxon>
    </lineage>
</organism>
<dbReference type="SFLD" id="SFLDF00299">
    <property type="entry name" value="anaerobic_ribonucleoside-triph"/>
    <property type="match status" value="1"/>
</dbReference>
<accession>A0ABP2R454</accession>
<comment type="cofactor">
    <cofactor evidence="1">
        <name>[4Fe-4S] cluster</name>
        <dbReference type="ChEBI" id="CHEBI:49883"/>
    </cofactor>
</comment>
<dbReference type="InterPro" id="IPR058240">
    <property type="entry name" value="rSAM_sf"/>
</dbReference>
<dbReference type="PIRSF" id="PIRSF000368">
    <property type="entry name" value="NrdG"/>
    <property type="match status" value="1"/>
</dbReference>
<dbReference type="InterPro" id="IPR034457">
    <property type="entry name" value="Organic_radical-activating"/>
</dbReference>
<evidence type="ECO:0000256" key="7">
    <source>
        <dbReference type="ARBA" id="ARBA00022723"/>
    </source>
</evidence>
<name>A0ABP2R454_9FUSO</name>
<evidence type="ECO:0000256" key="12">
    <source>
        <dbReference type="PIRNR" id="PIRNR000368"/>
    </source>
</evidence>
<keyword evidence="7" id="KW-0479">Metal-binding</keyword>
<evidence type="ECO:0000313" key="13">
    <source>
        <dbReference type="EMBL" id="EJU07505.1"/>
    </source>
</evidence>
<comment type="caution">
    <text evidence="13">The sequence shown here is derived from an EMBL/GenBank/DDBJ whole genome shotgun (WGS) entry which is preliminary data.</text>
</comment>
<sequence length="172" mass="20140">MNYSGIKYADMINGKGIRVSLFVSGCTHCCKNCFNEETWSESYGKEFTEKEENEIIEYFKKYGKTIKGLSLLGGDPTYPKNIEPLLKFIKKFKENLPDRDIWIWSGFTWEEILEDENRFSLVKECDVLIDGKYIDSLKDLNLKWKGSSNQRVIDIKKSLKKIKLLNIFKIIQ</sequence>
<comment type="similarity">
    <text evidence="3 12">Belongs to the organic radical-activating enzymes family.</text>
</comment>
<dbReference type="PROSITE" id="PS01087">
    <property type="entry name" value="RADICAL_ACTIVATING"/>
    <property type="match status" value="1"/>
</dbReference>
<dbReference type="EMBL" id="ALVD01000005">
    <property type="protein sequence ID" value="EJU07505.1"/>
    <property type="molecule type" value="Genomic_DNA"/>
</dbReference>
<dbReference type="NCBIfam" id="TIGR02491">
    <property type="entry name" value="NrdG"/>
    <property type="match status" value="1"/>
</dbReference>
<evidence type="ECO:0000313" key="14">
    <source>
        <dbReference type="Proteomes" id="UP000004829"/>
    </source>
</evidence>
<dbReference type="PANTHER" id="PTHR30352">
    <property type="entry name" value="PYRUVATE FORMATE-LYASE-ACTIVATING ENZYME"/>
    <property type="match status" value="1"/>
</dbReference>
<evidence type="ECO:0000256" key="8">
    <source>
        <dbReference type="ARBA" id="ARBA00023002"/>
    </source>
</evidence>
<dbReference type="SUPFAM" id="SSF102114">
    <property type="entry name" value="Radical SAM enzymes"/>
    <property type="match status" value="1"/>
</dbReference>
<dbReference type="InterPro" id="IPR013785">
    <property type="entry name" value="Aldolase_TIM"/>
</dbReference>
<evidence type="ECO:0000256" key="5">
    <source>
        <dbReference type="ARBA" id="ARBA00022485"/>
    </source>
</evidence>
<dbReference type="SFLD" id="SFLDG01063">
    <property type="entry name" value="activating_enzymes__group_1"/>
    <property type="match status" value="1"/>
</dbReference>
<keyword evidence="6" id="KW-0949">S-adenosyl-L-methionine</keyword>
<reference evidence="14" key="1">
    <citation type="journal article" date="2012" name="J. Bacteriol.">
        <title>Draft Genome Sequence of Fusobacterium nucleatum ChDC F128, Isolated from a Periodontitis Lesion.</title>
        <authorList>
            <person name="Park S.N."/>
            <person name="Kong S.W."/>
            <person name="Kim H.S."/>
            <person name="Park M.S."/>
            <person name="Lee J.W."/>
            <person name="Cho E."/>
            <person name="Lim Y.K."/>
            <person name="Choi M.H."/>
            <person name="Chang Y.H."/>
            <person name="Shin J.H."/>
            <person name="Park H.S."/>
            <person name="Choi S.H."/>
            <person name="Kook J.K."/>
        </authorList>
    </citation>
    <scope>NUCLEOTIDE SEQUENCE [LARGE SCALE GENOMIC DNA]</scope>
    <source>
        <strain evidence="14">ChDC F128</strain>
    </source>
</reference>
<keyword evidence="10" id="KW-0411">Iron-sulfur</keyword>
<keyword evidence="9" id="KW-0408">Iron</keyword>
<keyword evidence="8 12" id="KW-0560">Oxidoreductase</keyword>
<evidence type="ECO:0000256" key="1">
    <source>
        <dbReference type="ARBA" id="ARBA00001966"/>
    </source>
</evidence>
<dbReference type="Gene3D" id="3.20.20.70">
    <property type="entry name" value="Aldolase class I"/>
    <property type="match status" value="1"/>
</dbReference>
<dbReference type="CDD" id="cd01335">
    <property type="entry name" value="Radical_SAM"/>
    <property type="match status" value="1"/>
</dbReference>
<dbReference type="Proteomes" id="UP000004829">
    <property type="component" value="Unassembled WGS sequence"/>
</dbReference>
<comment type="catalytic activity">
    <reaction evidence="11">
        <text>glycyl-[protein] + reduced [flavodoxin] + S-adenosyl-L-methionine = glycin-2-yl radical-[protein] + semiquinone [flavodoxin] + 5'-deoxyadenosine + L-methionine + H(+)</text>
        <dbReference type="Rhea" id="RHEA:61976"/>
        <dbReference type="Rhea" id="RHEA-COMP:10622"/>
        <dbReference type="Rhea" id="RHEA-COMP:14480"/>
        <dbReference type="Rhea" id="RHEA-COMP:15993"/>
        <dbReference type="Rhea" id="RHEA-COMP:15994"/>
        <dbReference type="ChEBI" id="CHEBI:15378"/>
        <dbReference type="ChEBI" id="CHEBI:17319"/>
        <dbReference type="ChEBI" id="CHEBI:29947"/>
        <dbReference type="ChEBI" id="CHEBI:32722"/>
        <dbReference type="ChEBI" id="CHEBI:57618"/>
        <dbReference type="ChEBI" id="CHEBI:57844"/>
        <dbReference type="ChEBI" id="CHEBI:59789"/>
        <dbReference type="ChEBI" id="CHEBI:140311"/>
    </reaction>
</comment>
<evidence type="ECO:0000256" key="3">
    <source>
        <dbReference type="ARBA" id="ARBA00009777"/>
    </source>
</evidence>
<dbReference type="InterPro" id="IPR007197">
    <property type="entry name" value="rSAM"/>
</dbReference>
<dbReference type="SFLD" id="SFLDG01066">
    <property type="entry name" value="organic_radical-activating_enz"/>
    <property type="match status" value="1"/>
</dbReference>
<evidence type="ECO:0000256" key="9">
    <source>
        <dbReference type="ARBA" id="ARBA00023004"/>
    </source>
</evidence>
<dbReference type="EC" id="1.97.1.-" evidence="12"/>
<dbReference type="SFLD" id="SFLDS00029">
    <property type="entry name" value="Radical_SAM"/>
    <property type="match status" value="1"/>
</dbReference>
<gene>
    <name evidence="13" type="ORF">B437_07512</name>
</gene>
<comment type="function">
    <text evidence="2 12">Activation of anaerobic ribonucleoside-triphosphate reductase under anaerobic conditions by generation of an organic free radical, using S-adenosylmethionine and reduced flavodoxin as cosubstrates to produce 5'-deoxy-adenosine.</text>
</comment>
<dbReference type="Pfam" id="PF13353">
    <property type="entry name" value="Fer4_12"/>
    <property type="match status" value="1"/>
</dbReference>
<evidence type="ECO:0000256" key="10">
    <source>
        <dbReference type="ARBA" id="ARBA00023014"/>
    </source>
</evidence>
<evidence type="ECO:0000256" key="2">
    <source>
        <dbReference type="ARBA" id="ARBA00003852"/>
    </source>
</evidence>
<protein>
    <recommendedName>
        <fullName evidence="4 12">Anaerobic ribonucleoside-triphosphate reductase-activating protein</fullName>
        <ecNumber evidence="12">1.97.1.-</ecNumber>
    </recommendedName>
</protein>
<evidence type="ECO:0000256" key="4">
    <source>
        <dbReference type="ARBA" id="ARBA00014281"/>
    </source>
</evidence>
<dbReference type="InterPro" id="IPR012837">
    <property type="entry name" value="NrdG"/>
</dbReference>
<keyword evidence="5" id="KW-0004">4Fe-4S</keyword>